<evidence type="ECO:0000256" key="1">
    <source>
        <dbReference type="ARBA" id="ARBA00010982"/>
    </source>
</evidence>
<dbReference type="RefSeq" id="WP_112631162.1">
    <property type="nucleotide sequence ID" value="NZ_QMEV01000002.1"/>
</dbReference>
<dbReference type="Gene3D" id="2.40.50.840">
    <property type="match status" value="1"/>
</dbReference>
<dbReference type="PANTHER" id="PTHR18919">
    <property type="entry name" value="ACETYL-COA C-ACYLTRANSFERASE"/>
    <property type="match status" value="1"/>
</dbReference>
<evidence type="ECO:0000313" key="7">
    <source>
        <dbReference type="Proteomes" id="UP000250915"/>
    </source>
</evidence>
<keyword evidence="2" id="KW-0808">Transferase</keyword>
<feature type="domain" description="Thiolase-like protein type 1 additional C-terminal" evidence="5">
    <location>
        <begin position="410"/>
        <end position="487"/>
    </location>
</feature>
<accession>A0A329MAA1</accession>
<comment type="similarity">
    <text evidence="1">Belongs to the thiolase-like superfamily. Thiolase family.</text>
</comment>
<dbReference type="InterPro" id="IPR016039">
    <property type="entry name" value="Thiolase-like"/>
</dbReference>
<dbReference type="EMBL" id="QMEV01000002">
    <property type="protein sequence ID" value="RAV16911.1"/>
    <property type="molecule type" value="Genomic_DNA"/>
</dbReference>
<dbReference type="Proteomes" id="UP000250915">
    <property type="component" value="Unassembled WGS sequence"/>
</dbReference>
<reference evidence="6 7" key="1">
    <citation type="submission" date="2018-06" db="EMBL/GenBank/DDBJ databases">
        <title>NTM in soil in Japan.</title>
        <authorList>
            <person name="Ohya K."/>
        </authorList>
    </citation>
    <scope>NUCLEOTIDE SEQUENCE [LARGE SCALE GENOMIC DNA]</scope>
    <source>
        <strain evidence="6 7">GF28</strain>
    </source>
</reference>
<dbReference type="OrthoDB" id="4470569at2"/>
<dbReference type="Pfam" id="PF18313">
    <property type="entry name" value="TLP1_add_C"/>
    <property type="match status" value="1"/>
</dbReference>
<dbReference type="AlphaFoldDB" id="A0A329MAA1"/>
<gene>
    <name evidence="6" type="ORF">DQP57_01840</name>
</gene>
<evidence type="ECO:0000256" key="3">
    <source>
        <dbReference type="ARBA" id="ARBA00023315"/>
    </source>
</evidence>
<dbReference type="NCBIfam" id="NF006104">
    <property type="entry name" value="PRK08257.1-3"/>
    <property type="match status" value="1"/>
</dbReference>
<name>A0A329MAA1_9MYCO</name>
<evidence type="ECO:0000256" key="4">
    <source>
        <dbReference type="SAM" id="MobiDB-lite"/>
    </source>
</evidence>
<dbReference type="PANTHER" id="PTHR18919:SF139">
    <property type="entry name" value="THIOLASE-LIKE PROTEIN TYPE 1 ADDITIONAL C-TERMINAL DOMAIN-CONTAINING PROTEIN"/>
    <property type="match status" value="1"/>
</dbReference>
<protein>
    <submittedName>
        <fullName evidence="6">Acetyl-CoA acetyltransferase</fullName>
    </submittedName>
</protein>
<evidence type="ECO:0000259" key="5">
    <source>
        <dbReference type="Pfam" id="PF18313"/>
    </source>
</evidence>
<feature type="region of interest" description="Disordered" evidence="4">
    <location>
        <begin position="123"/>
        <end position="146"/>
    </location>
</feature>
<keyword evidence="3" id="KW-0012">Acyltransferase</keyword>
<dbReference type="InterPro" id="IPR040771">
    <property type="entry name" value="TLP1_add_C"/>
</dbReference>
<proteinExistence type="inferred from homology"/>
<dbReference type="GO" id="GO:0016746">
    <property type="term" value="F:acyltransferase activity"/>
    <property type="evidence" value="ECO:0007669"/>
    <property type="project" value="UniProtKB-KW"/>
</dbReference>
<dbReference type="SUPFAM" id="SSF53901">
    <property type="entry name" value="Thiolase-like"/>
    <property type="match status" value="1"/>
</dbReference>
<sequence>MAIAPRTPVVVGVGEITHRDDSVVDPIDLASEAARRALQDSGAAIGHRIDTVATPGILMIPRDNPASRIAEAAGLAPTRRISCPVGGNTPQYRVEVLGGHISRGMGDAVLVVGAESGASARRLNSGRVLPGPKSVDAQDESLGDTRPGLSAAETCAGLRWPHEVYPIFESAIAARCGRTFDEQRRWLGSLMAPFTLEASRHPDQAWFPRARTASELSSVSPTNRMVCEPYPKLLNSIITVDMAAAFVMMAAELADEIGVPRDRWVFPWCAATCNDVYFPVQRPDLSRSAGIRAAGRALLAACNLSADDIGWFDFYSCFPSAVEVAIDALDLDPADSRGFTVTGGLPYHGGPGNNYVSHSIAEMVRRCRSEPAALGLVSGLGWYITKHSLGLWSATPPPTGWQTPDMAEAQAAIDATALPVASAADASGRATIDGYTVVHDRDEGPSWVPVLARLPDGRRVAARNDDAKVAKEMSKQMFVGRHIRLRPGDQHVEFELP</sequence>
<organism evidence="6 7">
    <name type="scientific">Mycobacterium colombiense</name>
    <dbReference type="NCBI Taxonomy" id="339268"/>
    <lineage>
        <taxon>Bacteria</taxon>
        <taxon>Bacillati</taxon>
        <taxon>Actinomycetota</taxon>
        <taxon>Actinomycetes</taxon>
        <taxon>Mycobacteriales</taxon>
        <taxon>Mycobacteriaceae</taxon>
        <taxon>Mycobacterium</taxon>
        <taxon>Mycobacterium avium complex (MAC)</taxon>
    </lineage>
</organism>
<dbReference type="Gene3D" id="3.40.47.10">
    <property type="match status" value="1"/>
</dbReference>
<evidence type="ECO:0000256" key="2">
    <source>
        <dbReference type="ARBA" id="ARBA00022679"/>
    </source>
</evidence>
<evidence type="ECO:0000313" key="6">
    <source>
        <dbReference type="EMBL" id="RAV16911.1"/>
    </source>
</evidence>
<comment type="caution">
    <text evidence="6">The sequence shown here is derived from an EMBL/GenBank/DDBJ whole genome shotgun (WGS) entry which is preliminary data.</text>
</comment>